<dbReference type="GO" id="GO:0016887">
    <property type="term" value="F:ATP hydrolysis activity"/>
    <property type="evidence" value="ECO:0007669"/>
    <property type="project" value="InterPro"/>
</dbReference>
<dbReference type="CDD" id="cd18603">
    <property type="entry name" value="ABC_6TM_MRP1_2_3_6_D2_like"/>
    <property type="match status" value="1"/>
</dbReference>
<sequence>MLRNLLVHDFVIYKVTESGLIKKPAGSISYVPQQTWIQNTTLKNNVVFGRPYDSNFYHKILKACELTHDLNTLQNGDETEIGEKGVNLSGGQKQRVNLARMIYSKSDIYLLDDPLSAVDSHVGQNIFDNVLSNKGLLKHKTRIVVTNGLTHLKHFDNILVLQEGKIIEQGKYNDLLKKGGIFADLIVTYLNESMSENEEDDEIFDDVLEKMSRQKSQIADGKLIQDEQVQTGWVKWSIYLTYIKAMTYFAFIASFTLMALSQAFTVASSIWLAKWSNDVYNHSNITSDYGHNGNGSTNDVDNIFYTAIYAILGLNTGFILLLCTTLMAYSMANASNNLHRSLLTSLLNARLNFFETTPLGRILNRCGKDIDIVDNTLAHTIRTWLGCVMQVISTFVVLTVTQWYFLLVIMPICALYYFIMRFYISTSRQLKRLESATRSPIFAHFQETLTGLVCVRAFGVEKNFVDEAKRRLDQNQACLYPNVVANRDNKIFEELRFHQISCQSNFSSYITHRSQAQPSKVVELPPDWPSKGEIEFKNYSLRYRPDLEPAVRHLDACLSSDEKVGVVGRTGAAKLEGKSF</sequence>
<dbReference type="InterPro" id="IPR011527">
    <property type="entry name" value="ABC1_TM_dom"/>
</dbReference>
<evidence type="ECO:0000256" key="5">
    <source>
        <dbReference type="ARBA" id="ARBA00022741"/>
    </source>
</evidence>
<evidence type="ECO:0000259" key="11">
    <source>
        <dbReference type="PROSITE" id="PS50929"/>
    </source>
</evidence>
<protein>
    <submittedName>
        <fullName evidence="13">Uncharacterized protein</fullName>
    </submittedName>
</protein>
<reference evidence="13" key="1">
    <citation type="submission" date="2022-11" db="UniProtKB">
        <authorList>
            <consortium name="WormBaseParasite"/>
        </authorList>
    </citation>
    <scope>IDENTIFICATION</scope>
</reference>
<dbReference type="InterPro" id="IPR036640">
    <property type="entry name" value="ABC1_TM_sf"/>
</dbReference>
<dbReference type="PANTHER" id="PTHR24223:SF443">
    <property type="entry name" value="MULTIDRUG-RESISTANCE LIKE PROTEIN 1, ISOFORM I"/>
    <property type="match status" value="1"/>
</dbReference>
<dbReference type="PROSITE" id="PS50893">
    <property type="entry name" value="ABC_TRANSPORTER_2"/>
    <property type="match status" value="1"/>
</dbReference>
<evidence type="ECO:0000256" key="8">
    <source>
        <dbReference type="ARBA" id="ARBA00023136"/>
    </source>
</evidence>
<evidence type="ECO:0000313" key="12">
    <source>
        <dbReference type="Proteomes" id="UP000887565"/>
    </source>
</evidence>
<dbReference type="InterPro" id="IPR003439">
    <property type="entry name" value="ABC_transporter-like_ATP-bd"/>
</dbReference>
<dbReference type="PROSITE" id="PS00211">
    <property type="entry name" value="ABC_TRANSPORTER_1"/>
    <property type="match status" value="1"/>
</dbReference>
<keyword evidence="2" id="KW-0813">Transport</keyword>
<evidence type="ECO:0000256" key="1">
    <source>
        <dbReference type="ARBA" id="ARBA00004127"/>
    </source>
</evidence>
<keyword evidence="6" id="KW-0067">ATP-binding</keyword>
<evidence type="ECO:0000256" key="7">
    <source>
        <dbReference type="ARBA" id="ARBA00022989"/>
    </source>
</evidence>
<comment type="subcellular location">
    <subcellularLocation>
        <location evidence="1">Endomembrane system</location>
        <topology evidence="1">Multi-pass membrane protein</topology>
    </subcellularLocation>
</comment>
<proteinExistence type="predicted"/>
<keyword evidence="8 9" id="KW-0472">Membrane</keyword>
<evidence type="ECO:0000256" key="2">
    <source>
        <dbReference type="ARBA" id="ARBA00022448"/>
    </source>
</evidence>
<keyword evidence="3 9" id="KW-0812">Transmembrane</keyword>
<feature type="domain" description="ABC transmembrane type-1" evidence="11">
    <location>
        <begin position="252"/>
        <end position="480"/>
    </location>
</feature>
<dbReference type="SUPFAM" id="SSF90123">
    <property type="entry name" value="ABC transporter transmembrane region"/>
    <property type="match status" value="1"/>
</dbReference>
<dbReference type="PROSITE" id="PS50929">
    <property type="entry name" value="ABC_TM1F"/>
    <property type="match status" value="1"/>
</dbReference>
<dbReference type="Gene3D" id="1.20.1560.10">
    <property type="entry name" value="ABC transporter type 1, transmembrane domain"/>
    <property type="match status" value="1"/>
</dbReference>
<dbReference type="SUPFAM" id="SSF52540">
    <property type="entry name" value="P-loop containing nucleoside triphosphate hydrolases"/>
    <property type="match status" value="2"/>
</dbReference>
<dbReference type="InterPro" id="IPR050173">
    <property type="entry name" value="ABC_transporter_C-like"/>
</dbReference>
<keyword evidence="12" id="KW-1185">Reference proteome</keyword>
<dbReference type="Proteomes" id="UP000887565">
    <property type="component" value="Unplaced"/>
</dbReference>
<dbReference type="Pfam" id="PF00005">
    <property type="entry name" value="ABC_tran"/>
    <property type="match status" value="1"/>
</dbReference>
<keyword evidence="7 9" id="KW-1133">Transmembrane helix</keyword>
<evidence type="ECO:0000256" key="3">
    <source>
        <dbReference type="ARBA" id="ARBA00022692"/>
    </source>
</evidence>
<dbReference type="GO" id="GO:0005524">
    <property type="term" value="F:ATP binding"/>
    <property type="evidence" value="ECO:0007669"/>
    <property type="project" value="UniProtKB-KW"/>
</dbReference>
<dbReference type="GO" id="GO:0016020">
    <property type="term" value="C:membrane"/>
    <property type="evidence" value="ECO:0007669"/>
    <property type="project" value="UniProtKB-SubCell"/>
</dbReference>
<dbReference type="FunFam" id="3.40.50.300:FF:000997">
    <property type="entry name" value="Multidrug resistance-associated protein 1"/>
    <property type="match status" value="1"/>
</dbReference>
<dbReference type="PANTHER" id="PTHR24223">
    <property type="entry name" value="ATP-BINDING CASSETTE SUB-FAMILY C"/>
    <property type="match status" value="1"/>
</dbReference>
<feature type="domain" description="ABC transporter" evidence="10">
    <location>
        <begin position="1"/>
        <end position="188"/>
    </location>
</feature>
<dbReference type="GO" id="GO:0140359">
    <property type="term" value="F:ABC-type transporter activity"/>
    <property type="evidence" value="ECO:0007669"/>
    <property type="project" value="InterPro"/>
</dbReference>
<feature type="transmembrane region" description="Helical" evidence="9">
    <location>
        <begin position="404"/>
        <end position="424"/>
    </location>
</feature>
<evidence type="ECO:0000313" key="13">
    <source>
        <dbReference type="WBParaSite" id="nRc.2.0.1.t42299-RA"/>
    </source>
</evidence>
<dbReference type="InterPro" id="IPR027417">
    <property type="entry name" value="P-loop_NTPase"/>
</dbReference>
<keyword evidence="4" id="KW-0677">Repeat</keyword>
<evidence type="ECO:0000256" key="4">
    <source>
        <dbReference type="ARBA" id="ARBA00022737"/>
    </source>
</evidence>
<evidence type="ECO:0000259" key="10">
    <source>
        <dbReference type="PROSITE" id="PS50893"/>
    </source>
</evidence>
<dbReference type="Pfam" id="PF00664">
    <property type="entry name" value="ABC_membrane"/>
    <property type="match status" value="1"/>
</dbReference>
<evidence type="ECO:0000256" key="9">
    <source>
        <dbReference type="SAM" id="Phobius"/>
    </source>
</evidence>
<dbReference type="WBParaSite" id="nRc.2.0.1.t42299-RA">
    <property type="protein sequence ID" value="nRc.2.0.1.t42299-RA"/>
    <property type="gene ID" value="nRc.2.0.1.g42299"/>
</dbReference>
<organism evidence="12 13">
    <name type="scientific">Romanomermis culicivorax</name>
    <name type="common">Nematode worm</name>
    <dbReference type="NCBI Taxonomy" id="13658"/>
    <lineage>
        <taxon>Eukaryota</taxon>
        <taxon>Metazoa</taxon>
        <taxon>Ecdysozoa</taxon>
        <taxon>Nematoda</taxon>
        <taxon>Enoplea</taxon>
        <taxon>Dorylaimia</taxon>
        <taxon>Mermithida</taxon>
        <taxon>Mermithoidea</taxon>
        <taxon>Mermithidae</taxon>
        <taxon>Romanomermis</taxon>
    </lineage>
</organism>
<feature type="transmembrane region" description="Helical" evidence="9">
    <location>
        <begin position="248"/>
        <end position="273"/>
    </location>
</feature>
<feature type="transmembrane region" description="Helical" evidence="9">
    <location>
        <begin position="303"/>
        <end position="329"/>
    </location>
</feature>
<name>A0A915KU36_ROMCU</name>
<dbReference type="Gene3D" id="3.40.50.300">
    <property type="entry name" value="P-loop containing nucleotide triphosphate hydrolases"/>
    <property type="match status" value="2"/>
</dbReference>
<dbReference type="InterPro" id="IPR017871">
    <property type="entry name" value="ABC_transporter-like_CS"/>
</dbReference>
<dbReference type="FunFam" id="1.20.1560.10:FF:000013">
    <property type="entry name" value="ABC transporter C family member 2"/>
    <property type="match status" value="1"/>
</dbReference>
<dbReference type="AlphaFoldDB" id="A0A915KU36"/>
<keyword evidence="5" id="KW-0547">Nucleotide-binding</keyword>
<dbReference type="OMA" id="SACHLAD"/>
<accession>A0A915KU36</accession>
<evidence type="ECO:0000256" key="6">
    <source>
        <dbReference type="ARBA" id="ARBA00022840"/>
    </source>
</evidence>